<evidence type="ECO:0000313" key="2">
    <source>
        <dbReference type="EMBL" id="GGG67697.1"/>
    </source>
</evidence>
<evidence type="ECO:0000259" key="1">
    <source>
        <dbReference type="Pfam" id="PF26154"/>
    </source>
</evidence>
<organism evidence="2 3">
    <name type="scientific">Virgibacillus oceani</name>
    <dbReference type="NCBI Taxonomy" id="1479511"/>
    <lineage>
        <taxon>Bacteria</taxon>
        <taxon>Bacillati</taxon>
        <taxon>Bacillota</taxon>
        <taxon>Bacilli</taxon>
        <taxon>Bacillales</taxon>
        <taxon>Bacillaceae</taxon>
        <taxon>Virgibacillus</taxon>
    </lineage>
</organism>
<dbReference type="RefSeq" id="WP_188454180.1">
    <property type="nucleotide sequence ID" value="NZ_BMFR01000002.1"/>
</dbReference>
<name>A0A917LZK3_9BACI</name>
<dbReference type="AlphaFoldDB" id="A0A917LZK3"/>
<accession>A0A917LZK3</accession>
<feature type="domain" description="DUF8042" evidence="1">
    <location>
        <begin position="1"/>
        <end position="118"/>
    </location>
</feature>
<dbReference type="Pfam" id="PF26154">
    <property type="entry name" value="DUF8042"/>
    <property type="match status" value="1"/>
</dbReference>
<gene>
    <name evidence="2" type="ORF">GCM10011398_09330</name>
</gene>
<dbReference type="EMBL" id="BMFR01000002">
    <property type="protein sequence ID" value="GGG67697.1"/>
    <property type="molecule type" value="Genomic_DNA"/>
</dbReference>
<reference evidence="2" key="2">
    <citation type="submission" date="2020-09" db="EMBL/GenBank/DDBJ databases">
        <authorList>
            <person name="Sun Q."/>
            <person name="Zhou Y."/>
        </authorList>
    </citation>
    <scope>NUCLEOTIDE SEQUENCE</scope>
    <source>
        <strain evidence="2">CGMCC 1.12754</strain>
    </source>
</reference>
<keyword evidence="3" id="KW-1185">Reference proteome</keyword>
<dbReference type="Proteomes" id="UP000622860">
    <property type="component" value="Unassembled WGS sequence"/>
</dbReference>
<comment type="caution">
    <text evidence="2">The sequence shown here is derived from an EMBL/GenBank/DDBJ whole genome shotgun (WGS) entry which is preliminary data.</text>
</comment>
<dbReference type="InterPro" id="IPR058355">
    <property type="entry name" value="DUF8042"/>
</dbReference>
<sequence>MEKYIEMMKHSQELQETVYEGLQHMQDLLKEGKFEATIPLFQNIVRAFSSVEKSILTLPDDILSEGIQGVTTKVRDALELVVESFEASDYGKIHEILQFTLIPRYKNWINKLEEMFRPYLVI</sequence>
<proteinExistence type="predicted"/>
<evidence type="ECO:0000313" key="3">
    <source>
        <dbReference type="Proteomes" id="UP000622860"/>
    </source>
</evidence>
<reference evidence="2" key="1">
    <citation type="journal article" date="2014" name="Int. J. Syst. Evol. Microbiol.">
        <title>Complete genome sequence of Corynebacterium casei LMG S-19264T (=DSM 44701T), isolated from a smear-ripened cheese.</title>
        <authorList>
            <consortium name="US DOE Joint Genome Institute (JGI-PGF)"/>
            <person name="Walter F."/>
            <person name="Albersmeier A."/>
            <person name="Kalinowski J."/>
            <person name="Ruckert C."/>
        </authorList>
    </citation>
    <scope>NUCLEOTIDE SEQUENCE</scope>
    <source>
        <strain evidence="2">CGMCC 1.12754</strain>
    </source>
</reference>
<protein>
    <recommendedName>
        <fullName evidence="1">DUF8042 domain-containing protein</fullName>
    </recommendedName>
</protein>